<dbReference type="Proteomes" id="UP001295684">
    <property type="component" value="Unassembled WGS sequence"/>
</dbReference>
<accession>A0AAD1UI93</accession>
<comment type="caution">
    <text evidence="1">The sequence shown here is derived from an EMBL/GenBank/DDBJ whole genome shotgun (WGS) entry which is preliminary data.</text>
</comment>
<proteinExistence type="predicted"/>
<protein>
    <submittedName>
        <fullName evidence="1">Uncharacterized protein</fullName>
    </submittedName>
</protein>
<evidence type="ECO:0000313" key="2">
    <source>
        <dbReference type="Proteomes" id="UP001295684"/>
    </source>
</evidence>
<dbReference type="EMBL" id="CAMPGE010010345">
    <property type="protein sequence ID" value="CAI2369197.1"/>
    <property type="molecule type" value="Genomic_DNA"/>
</dbReference>
<dbReference type="AlphaFoldDB" id="A0AAD1UI93"/>
<gene>
    <name evidence="1" type="ORF">ECRASSUSDP1_LOCUS10495</name>
</gene>
<organism evidence="1 2">
    <name type="scientific">Euplotes crassus</name>
    <dbReference type="NCBI Taxonomy" id="5936"/>
    <lineage>
        <taxon>Eukaryota</taxon>
        <taxon>Sar</taxon>
        <taxon>Alveolata</taxon>
        <taxon>Ciliophora</taxon>
        <taxon>Intramacronucleata</taxon>
        <taxon>Spirotrichea</taxon>
        <taxon>Hypotrichia</taxon>
        <taxon>Euplotida</taxon>
        <taxon>Euplotidae</taxon>
        <taxon>Moneuplotes</taxon>
    </lineage>
</organism>
<reference evidence="1" key="1">
    <citation type="submission" date="2023-07" db="EMBL/GenBank/DDBJ databases">
        <authorList>
            <consortium name="AG Swart"/>
            <person name="Singh M."/>
            <person name="Singh A."/>
            <person name="Seah K."/>
            <person name="Emmerich C."/>
        </authorList>
    </citation>
    <scope>NUCLEOTIDE SEQUENCE</scope>
    <source>
        <strain evidence="1">DP1</strain>
    </source>
</reference>
<name>A0AAD1UI93_EUPCR</name>
<keyword evidence="2" id="KW-1185">Reference proteome</keyword>
<sequence length="305" mass="35942">MLDSPYKTSQKFAPNNRIKMFDKQSTSSGFPSPVSSRKKTRFFFSTKESANILSKFPLKKSARSRLEKMASRGYKKFAKCSVRFKRKSIPNNEQVPSSICYPYNGEKIMDKLMKNIQKFRKCQNRSQSQAHGECCDKKVSLITPVKGLTIMKKDKLNKLRQDYESNFSQVSNVIQKCVLSIDTSRYLNLPYLRHFPEKEKELKNGPIEAEIRKTEELSKKFDVKKHHRGNRRVYRTSDSYESSDSEEIDYDRRYKEILRKNMKNRDEIDDLLINDYKFLASELRFGCPKYPLWLILAKKQQEENS</sequence>
<evidence type="ECO:0000313" key="1">
    <source>
        <dbReference type="EMBL" id="CAI2369197.1"/>
    </source>
</evidence>